<comment type="caution">
    <text evidence="1">The sequence shown here is derived from an EMBL/GenBank/DDBJ whole genome shotgun (WGS) entry which is preliminary data.</text>
</comment>
<organism evidence="1 2">
    <name type="scientific">Lipomyces orientalis</name>
    <dbReference type="NCBI Taxonomy" id="1233043"/>
    <lineage>
        <taxon>Eukaryota</taxon>
        <taxon>Fungi</taxon>
        <taxon>Dikarya</taxon>
        <taxon>Ascomycota</taxon>
        <taxon>Saccharomycotina</taxon>
        <taxon>Lipomycetes</taxon>
        <taxon>Lipomycetales</taxon>
        <taxon>Lipomycetaceae</taxon>
        <taxon>Lipomyces</taxon>
    </lineage>
</organism>
<sequence length="260" mass="29950">MSISRDAPTEKTRLTGLNNWEVWNRAFQIRAMASHLWQNIDPDQTKAFLTEPDAPIPSDFRRQILHQTRAGSSTSSITVGDTSEPHAVDRNGLTFNTAWAVYTHQHKKYKDQEDGIEKLRVWVMDTVSQHYLESACEPVETITKWYSNLKEQCGQSDQVTKSRAREEYRTAIRPLTKSPKDFETWINQWEHAISHAKQKGVADANDTHVWFEDISVALKDMPGLDSWITAYGVSAKAEIREGTLSFRTLANDLREEMRRR</sequence>
<reference evidence="2" key="1">
    <citation type="journal article" date="2024" name="Front. Bioeng. Biotechnol.">
        <title>Genome-scale model development and genomic sequencing of the oleaginous clade Lipomyces.</title>
        <authorList>
            <person name="Czajka J.J."/>
            <person name="Han Y."/>
            <person name="Kim J."/>
            <person name="Mondo S.J."/>
            <person name="Hofstad B.A."/>
            <person name="Robles A."/>
            <person name="Haridas S."/>
            <person name="Riley R."/>
            <person name="LaButti K."/>
            <person name="Pangilinan J."/>
            <person name="Andreopoulos W."/>
            <person name="Lipzen A."/>
            <person name="Yan J."/>
            <person name="Wang M."/>
            <person name="Ng V."/>
            <person name="Grigoriev I.V."/>
            <person name="Spatafora J.W."/>
            <person name="Magnuson J.K."/>
            <person name="Baker S.E."/>
            <person name="Pomraning K.R."/>
        </authorList>
    </citation>
    <scope>NUCLEOTIDE SEQUENCE [LARGE SCALE GENOMIC DNA]</scope>
    <source>
        <strain evidence="2">CBS 10300</strain>
    </source>
</reference>
<dbReference type="EMBL" id="MU970080">
    <property type="protein sequence ID" value="KAK9322298.1"/>
    <property type="molecule type" value="Genomic_DNA"/>
</dbReference>
<protein>
    <submittedName>
        <fullName evidence="1">Uncharacterized protein</fullName>
    </submittedName>
</protein>
<keyword evidence="2" id="KW-1185">Reference proteome</keyword>
<evidence type="ECO:0000313" key="1">
    <source>
        <dbReference type="EMBL" id="KAK9322298.1"/>
    </source>
</evidence>
<name>A0ACC3TQ93_9ASCO</name>
<feature type="non-terminal residue" evidence="1">
    <location>
        <position position="260"/>
    </location>
</feature>
<dbReference type="Proteomes" id="UP001489719">
    <property type="component" value="Unassembled WGS sequence"/>
</dbReference>
<accession>A0ACC3TQ93</accession>
<evidence type="ECO:0000313" key="2">
    <source>
        <dbReference type="Proteomes" id="UP001489719"/>
    </source>
</evidence>
<gene>
    <name evidence="1" type="ORF">V1517DRAFT_141161</name>
</gene>
<proteinExistence type="predicted"/>